<name>A0ABD5VBK8_9EURY</name>
<comment type="caution">
    <text evidence="3">The sequence shown here is derived from an EMBL/GenBank/DDBJ whole genome shotgun (WGS) entry which is preliminary data.</text>
</comment>
<dbReference type="InterPro" id="IPR003362">
    <property type="entry name" value="Bact_transf"/>
</dbReference>
<dbReference type="Pfam" id="PF02397">
    <property type="entry name" value="Bac_transf"/>
    <property type="match status" value="1"/>
</dbReference>
<gene>
    <name evidence="3" type="ORF">ACFQGB_08815</name>
</gene>
<feature type="domain" description="Bacterial sugar transferase" evidence="2">
    <location>
        <begin position="293"/>
        <end position="477"/>
    </location>
</feature>
<dbReference type="PANTHER" id="PTHR30576:SF0">
    <property type="entry name" value="UNDECAPRENYL-PHOSPHATE N-ACETYLGALACTOSAMINYL 1-PHOSPHATE TRANSFERASE-RELATED"/>
    <property type="match status" value="1"/>
</dbReference>
<dbReference type="GO" id="GO:0016740">
    <property type="term" value="F:transferase activity"/>
    <property type="evidence" value="ECO:0007669"/>
    <property type="project" value="UniProtKB-KW"/>
</dbReference>
<accession>A0ABD5VBK8</accession>
<keyword evidence="3" id="KW-0808">Transferase</keyword>
<dbReference type="PROSITE" id="PS51257">
    <property type="entry name" value="PROKAR_LIPOPROTEIN"/>
    <property type="match status" value="1"/>
</dbReference>
<keyword evidence="1" id="KW-0472">Membrane</keyword>
<reference evidence="3 4" key="1">
    <citation type="journal article" date="2019" name="Int. J. Syst. Evol. Microbiol.">
        <title>The Global Catalogue of Microorganisms (GCM) 10K type strain sequencing project: providing services to taxonomists for standard genome sequencing and annotation.</title>
        <authorList>
            <consortium name="The Broad Institute Genomics Platform"/>
            <consortium name="The Broad Institute Genome Sequencing Center for Infectious Disease"/>
            <person name="Wu L."/>
            <person name="Ma J."/>
        </authorList>
    </citation>
    <scope>NUCLEOTIDE SEQUENCE [LARGE SCALE GENOMIC DNA]</scope>
    <source>
        <strain evidence="3 4">GX26</strain>
    </source>
</reference>
<dbReference type="EMBL" id="JBHSXN010000002">
    <property type="protein sequence ID" value="MFC6952964.1"/>
    <property type="molecule type" value="Genomic_DNA"/>
</dbReference>
<dbReference type="Proteomes" id="UP001596395">
    <property type="component" value="Unassembled WGS sequence"/>
</dbReference>
<keyword evidence="1" id="KW-0812">Transmembrane</keyword>
<feature type="transmembrane region" description="Helical" evidence="1">
    <location>
        <begin position="115"/>
        <end position="133"/>
    </location>
</feature>
<dbReference type="RefSeq" id="WP_336349944.1">
    <property type="nucleotide sequence ID" value="NZ_JAZAQL010000002.1"/>
</dbReference>
<dbReference type="PANTHER" id="PTHR30576">
    <property type="entry name" value="COLANIC BIOSYNTHESIS UDP-GLUCOSE LIPID CARRIER TRANSFERASE"/>
    <property type="match status" value="1"/>
</dbReference>
<feature type="transmembrane region" description="Helical" evidence="1">
    <location>
        <begin position="53"/>
        <end position="70"/>
    </location>
</feature>
<evidence type="ECO:0000259" key="2">
    <source>
        <dbReference type="Pfam" id="PF02397"/>
    </source>
</evidence>
<proteinExistence type="predicted"/>
<keyword evidence="1" id="KW-1133">Transmembrane helix</keyword>
<feature type="transmembrane region" description="Helical" evidence="1">
    <location>
        <begin position="91"/>
        <end position="109"/>
    </location>
</feature>
<evidence type="ECO:0000313" key="4">
    <source>
        <dbReference type="Proteomes" id="UP001596395"/>
    </source>
</evidence>
<sequence length="486" mass="53492">MDSGFRYRLTSISAVLALVVGACVVANTASVQRAVGTIPLFSNLPVTTYDGDALIPVVATTLIVVFAWSFPLFKPKPSRGIETFGVAGKRVLYAVVSLAAIGYFDYTYALPRLMLLALGGVLLATVPLVVTLLRQSDSTDGQTRIVVGDDPERIEDLVESHPEELLGYVSPMSRYANESERETQDGRVLADGFGGDDVKHLGGLPRLDDVLVDHDVDRALLAFEDPDRGDFFGALQTCYDNGVVAEVERSYDNLVLTEARERGLASGEQRSNADDHFVETNLEPWDAQDRVLKRAFDVAFAALALLVTLPVTVAIAVAIKFDSPGPVFFVQDRTFRFGGTFRFYKFRSMVANAEDESGVKISEEDAGGVDPRVTRVGRFLRTTHLDEIPQLWSVLVGDMSVVGPRPAQTDIEHEFESGVPRWPQRWFVKPGLTGLAQIRGVTGHEPAEKLQNDLEYIHRQSFWLDGKIVGRELYDVLSDAVGALRR</sequence>
<evidence type="ECO:0000313" key="3">
    <source>
        <dbReference type="EMBL" id="MFC6952964.1"/>
    </source>
</evidence>
<keyword evidence="4" id="KW-1185">Reference proteome</keyword>
<protein>
    <submittedName>
        <fullName evidence="3">Sugar transferase</fullName>
    </submittedName>
</protein>
<dbReference type="AlphaFoldDB" id="A0ABD5VBK8"/>
<evidence type="ECO:0000256" key="1">
    <source>
        <dbReference type="SAM" id="Phobius"/>
    </source>
</evidence>
<organism evidence="3 4">
    <name type="scientific">Halorubellus litoreus</name>
    <dbReference type="NCBI Taxonomy" id="755308"/>
    <lineage>
        <taxon>Archaea</taxon>
        <taxon>Methanobacteriati</taxon>
        <taxon>Methanobacteriota</taxon>
        <taxon>Stenosarchaea group</taxon>
        <taxon>Halobacteria</taxon>
        <taxon>Halobacteriales</taxon>
        <taxon>Halorubellaceae</taxon>
        <taxon>Halorubellus</taxon>
    </lineage>
</organism>
<feature type="transmembrane region" description="Helical" evidence="1">
    <location>
        <begin position="298"/>
        <end position="319"/>
    </location>
</feature>